<dbReference type="RefSeq" id="XP_007867959.1">
    <property type="nucleotide sequence ID" value="XM_007869768.1"/>
</dbReference>
<dbReference type="PANTHER" id="PTHR13043">
    <property type="entry name" value="EXOCYST COMPLEX COMPONENT SEC5"/>
    <property type="match status" value="1"/>
</dbReference>
<dbReference type="AlphaFoldDB" id="S7RLT0"/>
<feature type="region of interest" description="Disordered" evidence="5">
    <location>
        <begin position="878"/>
        <end position="903"/>
    </location>
</feature>
<evidence type="ECO:0000256" key="4">
    <source>
        <dbReference type="RuleBase" id="RU365069"/>
    </source>
</evidence>
<dbReference type="OrthoDB" id="26242at2759"/>
<dbReference type="EMBL" id="KB469305">
    <property type="protein sequence ID" value="EPQ53654.1"/>
    <property type="molecule type" value="Genomic_DNA"/>
</dbReference>
<comment type="function">
    <text evidence="4">Component of the exocyst complex involved in the docking of exocytic vesicles with fusion sites on the plasma membrane.</text>
</comment>
<keyword evidence="8" id="KW-1185">Reference proteome</keyword>
<dbReference type="GO" id="GO:0015031">
    <property type="term" value="P:protein transport"/>
    <property type="evidence" value="ECO:0007669"/>
    <property type="project" value="UniProtKB-KW"/>
</dbReference>
<gene>
    <name evidence="7" type="ORF">GLOTRDRAFT_130992</name>
</gene>
<dbReference type="OMA" id="RMWMDVD"/>
<sequence>MGRLKLEIDEATLLRQYKISTLEPQKWEEVDHDLGDSLAGALTSPTGEGEGDPLGLGAIIDVKNMDMESRAAVSISSKSFDPKAFLATVHPNATYQDLASGISHLRSSIDARSQAIRVLVEENFDRFVAVKASTDAVYAEMREGLLSDKAEFASKPIRDQLKQAAVKADQVFLPVLENASKAQKLRTTLGVFERSKFFFNLPGALAESIEAGKYEAALRDYNKGKFLLESRPGQLLPVGSSKDAQAEQQQKRILEKVWNTVEKAMGEMRSMLLAKLKEPSRPVEEQEKTIERLISGVDWYRILLELNTQDDPVWAYLDSQHKHTLHQMNETYKAGVAGIEDMRGRTPLTPNDATKGLAAQLQACVTALDSKQPDTVISQSGGHEEWQGIVDLIKSVSEVMLSALPNFWRISKGYMDGKFKKTSGSRRSASQCRTMALDIIKLYISLLSEFFTLSDLVIMKSAGNDNAATPRLIPKNSNSMTTAHYLLRILGEAQDTVTELNSMEISSEGTSGLKSLMESTRWRFEDLLIQAWLRDANVFYYLESWVASTVEPHTTTYLSRIQQYQRHIVTAAFKVAGGVDLPSSLSVSKTIKQYPIPVEFTNRITRAFLDSLYAFLDGLVHLASDESPDMASDKPPAPEVGAASAVNPLELLDLTNTDNRLLLVVSNFGHLQRVIIPAMISELETAFSISMEQDKQTLMTVVQELDKTLFDSYISPKAAVVKGMIRNGILDSDIDWYETPQPTEIRPYMFETLMYLVGVHNQVNTAAAPLLDRTLKSLVEHVAEEALRCFRQVKKFGMGGMLRATLEIEFLHQTVNRYVTPTAEKTLSDLYHKISQAYSRRPGDEDLQTHLDGVKKTLADTRRATGIEFLCFRQNKERNTKDGKDGKDKARDRTRSRATKDGR</sequence>
<dbReference type="GO" id="GO:0000145">
    <property type="term" value="C:exocyst"/>
    <property type="evidence" value="ECO:0007669"/>
    <property type="project" value="UniProtKB-UniRule"/>
</dbReference>
<comment type="subunit">
    <text evidence="4">Component of the exocyst complex.</text>
</comment>
<comment type="similarity">
    <text evidence="1 4">Belongs to the SEC5 family.</text>
</comment>
<organism evidence="7 8">
    <name type="scientific">Gloeophyllum trabeum (strain ATCC 11539 / FP-39264 / Madison 617)</name>
    <name type="common">Brown rot fungus</name>
    <dbReference type="NCBI Taxonomy" id="670483"/>
    <lineage>
        <taxon>Eukaryota</taxon>
        <taxon>Fungi</taxon>
        <taxon>Dikarya</taxon>
        <taxon>Basidiomycota</taxon>
        <taxon>Agaricomycotina</taxon>
        <taxon>Agaricomycetes</taxon>
        <taxon>Gloeophyllales</taxon>
        <taxon>Gloeophyllaceae</taxon>
        <taxon>Gloeophyllum</taxon>
    </lineage>
</organism>
<proteinExistence type="inferred from homology"/>
<dbReference type="GO" id="GO:0006887">
    <property type="term" value="P:exocytosis"/>
    <property type="evidence" value="ECO:0007669"/>
    <property type="project" value="UniProtKB-KW"/>
</dbReference>
<dbReference type="eggNOG" id="KOG2347">
    <property type="taxonomic scope" value="Eukaryota"/>
</dbReference>
<keyword evidence="3 4" id="KW-0268">Exocytosis</keyword>
<evidence type="ECO:0000256" key="1">
    <source>
        <dbReference type="ARBA" id="ARBA00010578"/>
    </source>
</evidence>
<evidence type="ECO:0000256" key="2">
    <source>
        <dbReference type="ARBA" id="ARBA00022448"/>
    </source>
</evidence>
<dbReference type="GeneID" id="19302203"/>
<dbReference type="PANTHER" id="PTHR13043:SF1">
    <property type="entry name" value="EXOCYST COMPLEX COMPONENT 2"/>
    <property type="match status" value="1"/>
</dbReference>
<dbReference type="GO" id="GO:0006893">
    <property type="term" value="P:Golgi to plasma membrane transport"/>
    <property type="evidence" value="ECO:0007669"/>
    <property type="project" value="UniProtKB-UniRule"/>
</dbReference>
<evidence type="ECO:0000313" key="7">
    <source>
        <dbReference type="EMBL" id="EPQ53654.1"/>
    </source>
</evidence>
<protein>
    <recommendedName>
        <fullName evidence="4">Exocyst complex component SEC5</fullName>
    </recommendedName>
</protein>
<dbReference type="InterPro" id="IPR039481">
    <property type="entry name" value="EXOC2/Sec5_N_dom"/>
</dbReference>
<dbReference type="HOGENOM" id="CLU_324954_0_0_1"/>
<name>S7RLT0_GLOTA</name>
<keyword evidence="4" id="KW-0653">Protein transport</keyword>
<evidence type="ECO:0000313" key="8">
    <source>
        <dbReference type="Proteomes" id="UP000030669"/>
    </source>
</evidence>
<dbReference type="Proteomes" id="UP000030669">
    <property type="component" value="Unassembled WGS sequence"/>
</dbReference>
<evidence type="ECO:0000256" key="5">
    <source>
        <dbReference type="SAM" id="MobiDB-lite"/>
    </source>
</evidence>
<feature type="domain" description="Exocyst complex component EXOC2/Sec5 N-terminal" evidence="6">
    <location>
        <begin position="52"/>
        <end position="872"/>
    </location>
</feature>
<dbReference type="KEGG" id="gtr:GLOTRDRAFT_130992"/>
<evidence type="ECO:0000256" key="3">
    <source>
        <dbReference type="ARBA" id="ARBA00022483"/>
    </source>
</evidence>
<dbReference type="Pfam" id="PF15469">
    <property type="entry name" value="Sec5"/>
    <property type="match status" value="1"/>
</dbReference>
<accession>S7RLT0</accession>
<keyword evidence="2 4" id="KW-0813">Transport</keyword>
<reference evidence="7 8" key="1">
    <citation type="journal article" date="2012" name="Science">
        <title>The Paleozoic origin of enzymatic lignin decomposition reconstructed from 31 fungal genomes.</title>
        <authorList>
            <person name="Floudas D."/>
            <person name="Binder M."/>
            <person name="Riley R."/>
            <person name="Barry K."/>
            <person name="Blanchette R.A."/>
            <person name="Henrissat B."/>
            <person name="Martinez A.T."/>
            <person name="Otillar R."/>
            <person name="Spatafora J.W."/>
            <person name="Yadav J.S."/>
            <person name="Aerts A."/>
            <person name="Benoit I."/>
            <person name="Boyd A."/>
            <person name="Carlson A."/>
            <person name="Copeland A."/>
            <person name="Coutinho P.M."/>
            <person name="de Vries R.P."/>
            <person name="Ferreira P."/>
            <person name="Findley K."/>
            <person name="Foster B."/>
            <person name="Gaskell J."/>
            <person name="Glotzer D."/>
            <person name="Gorecki P."/>
            <person name="Heitman J."/>
            <person name="Hesse C."/>
            <person name="Hori C."/>
            <person name="Igarashi K."/>
            <person name="Jurgens J.A."/>
            <person name="Kallen N."/>
            <person name="Kersten P."/>
            <person name="Kohler A."/>
            <person name="Kuees U."/>
            <person name="Kumar T.K.A."/>
            <person name="Kuo A."/>
            <person name="LaButti K."/>
            <person name="Larrondo L.F."/>
            <person name="Lindquist E."/>
            <person name="Ling A."/>
            <person name="Lombard V."/>
            <person name="Lucas S."/>
            <person name="Lundell T."/>
            <person name="Martin R."/>
            <person name="McLaughlin D.J."/>
            <person name="Morgenstern I."/>
            <person name="Morin E."/>
            <person name="Murat C."/>
            <person name="Nagy L.G."/>
            <person name="Nolan M."/>
            <person name="Ohm R.A."/>
            <person name="Patyshakuliyeva A."/>
            <person name="Rokas A."/>
            <person name="Ruiz-Duenas F.J."/>
            <person name="Sabat G."/>
            <person name="Salamov A."/>
            <person name="Samejima M."/>
            <person name="Schmutz J."/>
            <person name="Slot J.C."/>
            <person name="St John F."/>
            <person name="Stenlid J."/>
            <person name="Sun H."/>
            <person name="Sun S."/>
            <person name="Syed K."/>
            <person name="Tsang A."/>
            <person name="Wiebenga A."/>
            <person name="Young D."/>
            <person name="Pisabarro A."/>
            <person name="Eastwood D.C."/>
            <person name="Martin F."/>
            <person name="Cullen D."/>
            <person name="Grigoriev I.V."/>
            <person name="Hibbett D.S."/>
        </authorList>
    </citation>
    <scope>NUCLEOTIDE SEQUENCE [LARGE SCALE GENOMIC DNA]</scope>
    <source>
        <strain evidence="7 8">ATCC 11539</strain>
    </source>
</reference>
<dbReference type="InterPro" id="IPR029175">
    <property type="entry name" value="EXOC2/Sec5"/>
</dbReference>
<evidence type="ECO:0000259" key="6">
    <source>
        <dbReference type="Pfam" id="PF15469"/>
    </source>
</evidence>
<dbReference type="STRING" id="670483.S7RLT0"/>